<evidence type="ECO:0000256" key="1">
    <source>
        <dbReference type="SAM" id="MobiDB-lite"/>
    </source>
</evidence>
<comment type="caution">
    <text evidence="2">The sequence shown here is derived from an EMBL/GenBank/DDBJ whole genome shotgun (WGS) entry which is preliminary data.</text>
</comment>
<dbReference type="AlphaFoldDB" id="A0AAU9IRQ1"/>
<proteinExistence type="predicted"/>
<gene>
    <name evidence="2" type="ORF">BSTOLATCC_MIC14550</name>
</gene>
<accession>A0AAU9IRQ1</accession>
<feature type="compositionally biased region" description="Polar residues" evidence="1">
    <location>
        <begin position="69"/>
        <end position="85"/>
    </location>
</feature>
<reference evidence="2" key="1">
    <citation type="submission" date="2021-09" db="EMBL/GenBank/DDBJ databases">
        <authorList>
            <consortium name="AG Swart"/>
            <person name="Singh M."/>
            <person name="Singh A."/>
            <person name="Seah K."/>
            <person name="Emmerich C."/>
        </authorList>
    </citation>
    <scope>NUCLEOTIDE SEQUENCE</scope>
    <source>
        <strain evidence="2">ATCC30299</strain>
    </source>
</reference>
<organism evidence="2 3">
    <name type="scientific">Blepharisma stoltei</name>
    <dbReference type="NCBI Taxonomy" id="1481888"/>
    <lineage>
        <taxon>Eukaryota</taxon>
        <taxon>Sar</taxon>
        <taxon>Alveolata</taxon>
        <taxon>Ciliophora</taxon>
        <taxon>Postciliodesmatophora</taxon>
        <taxon>Heterotrichea</taxon>
        <taxon>Heterotrichida</taxon>
        <taxon>Blepharismidae</taxon>
        <taxon>Blepharisma</taxon>
    </lineage>
</organism>
<name>A0AAU9IRQ1_9CILI</name>
<feature type="region of interest" description="Disordered" evidence="1">
    <location>
        <begin position="49"/>
        <end position="85"/>
    </location>
</feature>
<dbReference type="EMBL" id="CAJZBQ010000014">
    <property type="protein sequence ID" value="CAG9315803.1"/>
    <property type="molecule type" value="Genomic_DNA"/>
</dbReference>
<evidence type="ECO:0000313" key="3">
    <source>
        <dbReference type="Proteomes" id="UP001162131"/>
    </source>
</evidence>
<evidence type="ECO:0000313" key="2">
    <source>
        <dbReference type="EMBL" id="CAG9315803.1"/>
    </source>
</evidence>
<sequence>MEGDWDRVKAQIAQMLDSRVTPLEQELEQQRALIGQLTKAIQLLSESLTASPSQTLAKPAMKAKPKQHPPTSSAGKATNNNANES</sequence>
<keyword evidence="3" id="KW-1185">Reference proteome</keyword>
<dbReference type="Proteomes" id="UP001162131">
    <property type="component" value="Unassembled WGS sequence"/>
</dbReference>
<protein>
    <submittedName>
        <fullName evidence="2">Uncharacterized protein</fullName>
    </submittedName>
</protein>